<accession>A0ABR1R114</accession>
<dbReference type="Pfam" id="PF00651">
    <property type="entry name" value="BTB"/>
    <property type="match status" value="1"/>
</dbReference>
<feature type="region of interest" description="Disordered" evidence="1">
    <location>
        <begin position="36"/>
        <end position="57"/>
    </location>
</feature>
<gene>
    <name evidence="3" type="ORF">PG991_015983</name>
</gene>
<protein>
    <recommendedName>
        <fullName evidence="2">BTB domain-containing protein</fullName>
    </recommendedName>
</protein>
<comment type="caution">
    <text evidence="3">The sequence shown here is derived from an EMBL/GenBank/DDBJ whole genome shotgun (WGS) entry which is preliminary data.</text>
</comment>
<sequence length="361" mass="40264">MEANEILHEIDPDGDIELILHNPNAPIAVWVQEHETALKPSSDPTESPRTNGSTARPSATIRGFSILSIKAKSKSPPCRDDPASNTQQNQETTHRFRLSSKHLTLASIYFKKMLQGPWKESRASTIEAHDWDPDAMVILMNVIHGRHRSVPKTVDIEKLANIAVLVDYYGCHEVVELFAEKWATNVEGAIPKQYCRQLVLWLAVGHMFSRANAFLAATRSAIMYSTGPIQTLDLPIPQQVVDTIEQRRQVAVEGIIARLHDLTLYFSEYRTKCSFECASLLLGALTKQLQVHGLFNPSPTKPFIGYSPAGLLSTINDFVSPKSSDMNASSQLHRCSCQLRTFLEGFNSLARDEIRGMDLIA</sequence>
<keyword evidence="4" id="KW-1185">Reference proteome</keyword>
<organism evidence="3 4">
    <name type="scientific">Apiospora marii</name>
    <dbReference type="NCBI Taxonomy" id="335849"/>
    <lineage>
        <taxon>Eukaryota</taxon>
        <taxon>Fungi</taxon>
        <taxon>Dikarya</taxon>
        <taxon>Ascomycota</taxon>
        <taxon>Pezizomycotina</taxon>
        <taxon>Sordariomycetes</taxon>
        <taxon>Xylariomycetidae</taxon>
        <taxon>Amphisphaeriales</taxon>
        <taxon>Apiosporaceae</taxon>
        <taxon>Apiospora</taxon>
    </lineage>
</organism>
<dbReference type="Proteomes" id="UP001396898">
    <property type="component" value="Unassembled WGS sequence"/>
</dbReference>
<feature type="compositionally biased region" description="Polar residues" evidence="1">
    <location>
        <begin position="42"/>
        <end position="57"/>
    </location>
</feature>
<evidence type="ECO:0000313" key="4">
    <source>
        <dbReference type="Proteomes" id="UP001396898"/>
    </source>
</evidence>
<dbReference type="InterPro" id="IPR011333">
    <property type="entry name" value="SKP1/BTB/POZ_sf"/>
</dbReference>
<proteinExistence type="predicted"/>
<feature type="domain" description="BTB" evidence="2">
    <location>
        <begin position="93"/>
        <end position="180"/>
    </location>
</feature>
<dbReference type="EMBL" id="JAQQWI010000024">
    <property type="protein sequence ID" value="KAK7994395.1"/>
    <property type="molecule type" value="Genomic_DNA"/>
</dbReference>
<evidence type="ECO:0000259" key="2">
    <source>
        <dbReference type="Pfam" id="PF00651"/>
    </source>
</evidence>
<dbReference type="SUPFAM" id="SSF54695">
    <property type="entry name" value="POZ domain"/>
    <property type="match status" value="1"/>
</dbReference>
<evidence type="ECO:0000256" key="1">
    <source>
        <dbReference type="SAM" id="MobiDB-lite"/>
    </source>
</evidence>
<evidence type="ECO:0000313" key="3">
    <source>
        <dbReference type="EMBL" id="KAK7994395.1"/>
    </source>
</evidence>
<feature type="region of interest" description="Disordered" evidence="1">
    <location>
        <begin position="72"/>
        <end position="96"/>
    </location>
</feature>
<name>A0ABR1R114_9PEZI</name>
<dbReference type="InterPro" id="IPR000210">
    <property type="entry name" value="BTB/POZ_dom"/>
</dbReference>
<dbReference type="Gene3D" id="3.30.710.10">
    <property type="entry name" value="Potassium Channel Kv1.1, Chain A"/>
    <property type="match status" value="1"/>
</dbReference>
<reference evidence="3 4" key="1">
    <citation type="submission" date="2023-01" db="EMBL/GenBank/DDBJ databases">
        <title>Analysis of 21 Apiospora genomes using comparative genomics revels a genus with tremendous synthesis potential of carbohydrate active enzymes and secondary metabolites.</title>
        <authorList>
            <person name="Sorensen T."/>
        </authorList>
    </citation>
    <scope>NUCLEOTIDE SEQUENCE [LARGE SCALE GENOMIC DNA]</scope>
    <source>
        <strain evidence="3 4">CBS 20057</strain>
    </source>
</reference>